<dbReference type="CDD" id="cd00402">
    <property type="entry name" value="Riboflavin_synthase_like"/>
    <property type="match status" value="1"/>
</dbReference>
<dbReference type="InterPro" id="IPR017938">
    <property type="entry name" value="Riboflavin_synthase-like_b-brl"/>
</dbReference>
<keyword evidence="8" id="KW-0808">Transferase</keyword>
<dbReference type="InterPro" id="IPR023366">
    <property type="entry name" value="ATP_synth_asu-like_sf"/>
</dbReference>
<comment type="catalytic activity">
    <reaction evidence="1">
        <text>2 6,7-dimethyl-8-(1-D-ribityl)lumazine + H(+) = 5-amino-6-(D-ribitylamino)uracil + riboflavin</text>
        <dbReference type="Rhea" id="RHEA:20772"/>
        <dbReference type="ChEBI" id="CHEBI:15378"/>
        <dbReference type="ChEBI" id="CHEBI:15934"/>
        <dbReference type="ChEBI" id="CHEBI:57986"/>
        <dbReference type="ChEBI" id="CHEBI:58201"/>
        <dbReference type="EC" id="2.5.1.9"/>
    </reaction>
</comment>
<evidence type="ECO:0000256" key="7">
    <source>
        <dbReference type="ARBA" id="ARBA00022619"/>
    </source>
</evidence>
<keyword evidence="9" id="KW-0677">Repeat</keyword>
<dbReference type="AlphaFoldDB" id="A0A6V8NGD1"/>
<dbReference type="PIRSF" id="PIRSF000498">
    <property type="entry name" value="Riboflavin_syn_A"/>
    <property type="match status" value="1"/>
</dbReference>
<feature type="domain" description="Lumazine-binding" evidence="12">
    <location>
        <begin position="97"/>
        <end position="193"/>
    </location>
</feature>
<evidence type="ECO:0000256" key="4">
    <source>
        <dbReference type="ARBA" id="ARBA00011233"/>
    </source>
</evidence>
<gene>
    <name evidence="13" type="ORF">HKBW3S03_00810</name>
    <name evidence="14" type="ORF">HKBW3S09_00326</name>
    <name evidence="15" type="ORF">HKBW3S34_00263</name>
    <name evidence="16" type="ORF">HKBW3S44_01088</name>
</gene>
<feature type="repeat" description="Lumazine-binding" evidence="11">
    <location>
        <begin position="97"/>
        <end position="193"/>
    </location>
</feature>
<dbReference type="RefSeq" id="WP_176231641.1">
    <property type="nucleotide sequence ID" value="NZ_BLRU01000059.1"/>
</dbReference>
<dbReference type="Proteomes" id="UP000574717">
    <property type="component" value="Unassembled WGS sequence"/>
</dbReference>
<dbReference type="PANTHER" id="PTHR21098:SF12">
    <property type="entry name" value="RIBOFLAVIN SYNTHASE"/>
    <property type="match status" value="1"/>
</dbReference>
<comment type="caution">
    <text evidence="13">The sequence shown here is derived from an EMBL/GenBank/DDBJ whole genome shotgun (WGS) entry which is preliminary data.</text>
</comment>
<evidence type="ECO:0000313" key="18">
    <source>
        <dbReference type="Proteomes" id="UP000574717"/>
    </source>
</evidence>
<dbReference type="NCBIfam" id="TIGR00187">
    <property type="entry name" value="ribE"/>
    <property type="match status" value="1"/>
</dbReference>
<name>A0A6V8NGD1_9ACTN</name>
<keyword evidence="7" id="KW-0686">Riboflavin biosynthesis</keyword>
<dbReference type="InterPro" id="IPR026017">
    <property type="entry name" value="Lumazine-bd_dom"/>
</dbReference>
<sequence length="216" mass="23460">MFTGIIEEVGSIGIVERSSNSISIQIRCQKILEGMVVGDSVCVSGVCLTVKSIDGKSFWADATPETLQRTSIADMAFGARVNLERALTLSSRLGGHLVTGHVDGVGRLVSVTQVGNSKMIRIEFNAELRPFLAPKGSVALEGISLTVVSVVNNCFEVSIIPFTENTTNLRYKKVGDKLNIETDIIAKYIKELISSDQRDRESRLLDLLRNKGFLGG</sequence>
<dbReference type="EMBL" id="BLRZ01000007">
    <property type="protein sequence ID" value="GFP29343.1"/>
    <property type="molecule type" value="Genomic_DNA"/>
</dbReference>
<dbReference type="PROSITE" id="PS51177">
    <property type="entry name" value="LUMAZINE_BIND"/>
    <property type="match status" value="2"/>
</dbReference>
<comment type="pathway">
    <text evidence="3">Cofactor biosynthesis; riboflavin biosynthesis; riboflavin from 2-hydroxy-3-oxobutyl phosphate and 5-amino-6-(D-ribitylamino)uracil: step 2/2.</text>
</comment>
<evidence type="ECO:0000259" key="12">
    <source>
        <dbReference type="PROSITE" id="PS51177"/>
    </source>
</evidence>
<evidence type="ECO:0000256" key="10">
    <source>
        <dbReference type="NCBIfam" id="TIGR00187"/>
    </source>
</evidence>
<evidence type="ECO:0000313" key="15">
    <source>
        <dbReference type="EMBL" id="GFP29343.1"/>
    </source>
</evidence>
<evidence type="ECO:0000256" key="1">
    <source>
        <dbReference type="ARBA" id="ARBA00000968"/>
    </source>
</evidence>
<dbReference type="EC" id="2.5.1.9" evidence="5 10"/>
<dbReference type="Proteomes" id="UP000561271">
    <property type="component" value="Unassembled WGS sequence"/>
</dbReference>
<dbReference type="GO" id="GO:0009231">
    <property type="term" value="P:riboflavin biosynthetic process"/>
    <property type="evidence" value="ECO:0007669"/>
    <property type="project" value="UniProtKB-KW"/>
</dbReference>
<dbReference type="EMBL" id="BLRW01000024">
    <property type="protein sequence ID" value="GFP22859.1"/>
    <property type="molecule type" value="Genomic_DNA"/>
</dbReference>
<dbReference type="Proteomes" id="UP000588083">
    <property type="component" value="Unassembled WGS sequence"/>
</dbReference>
<evidence type="ECO:0000256" key="8">
    <source>
        <dbReference type="ARBA" id="ARBA00022679"/>
    </source>
</evidence>
<evidence type="ECO:0000256" key="11">
    <source>
        <dbReference type="PROSITE-ProRule" id="PRU00524"/>
    </source>
</evidence>
<comment type="function">
    <text evidence="2">Catalyzes the dismutation of two molecules of 6,7-dimethyl-8-ribityllumazine, resulting in the formation of riboflavin and 5-amino-6-(D-ribitylamino)uracil.</text>
</comment>
<proteinExistence type="predicted"/>
<dbReference type="Gene3D" id="2.40.30.20">
    <property type="match status" value="2"/>
</dbReference>
<comment type="subunit">
    <text evidence="4">Homotrimer.</text>
</comment>
<dbReference type="Proteomes" id="UP000585609">
    <property type="component" value="Unassembled WGS sequence"/>
</dbReference>
<feature type="domain" description="Lumazine-binding" evidence="12">
    <location>
        <begin position="1"/>
        <end position="96"/>
    </location>
</feature>
<dbReference type="FunFam" id="2.40.30.20:FF:000003">
    <property type="entry name" value="Riboflavin synthase, alpha subunit"/>
    <property type="match status" value="1"/>
</dbReference>
<dbReference type="FunFam" id="2.40.30.20:FF:000004">
    <property type="entry name" value="Riboflavin synthase, alpha subunit"/>
    <property type="match status" value="1"/>
</dbReference>
<dbReference type="SUPFAM" id="SSF63380">
    <property type="entry name" value="Riboflavin synthase domain-like"/>
    <property type="match status" value="2"/>
</dbReference>
<protein>
    <recommendedName>
        <fullName evidence="6 10">Riboflavin synthase</fullName>
        <ecNumber evidence="5 10">2.5.1.9</ecNumber>
    </recommendedName>
</protein>
<organism evidence="13 18">
    <name type="scientific">Candidatus Hakubella thermalkaliphila</name>
    <dbReference type="NCBI Taxonomy" id="2754717"/>
    <lineage>
        <taxon>Bacteria</taxon>
        <taxon>Bacillati</taxon>
        <taxon>Actinomycetota</taxon>
        <taxon>Actinomycetota incertae sedis</taxon>
        <taxon>Candidatus Hakubellales</taxon>
        <taxon>Candidatus Hakubellaceae</taxon>
        <taxon>Candidatus Hakubella</taxon>
    </lineage>
</organism>
<evidence type="ECO:0000256" key="3">
    <source>
        <dbReference type="ARBA" id="ARBA00004887"/>
    </source>
</evidence>
<evidence type="ECO:0000313" key="13">
    <source>
        <dbReference type="EMBL" id="GFP19305.1"/>
    </source>
</evidence>
<dbReference type="EMBL" id="BLRU01000059">
    <property type="protein sequence ID" value="GFP19305.1"/>
    <property type="molecule type" value="Genomic_DNA"/>
</dbReference>
<dbReference type="NCBIfam" id="NF006767">
    <property type="entry name" value="PRK09289.1"/>
    <property type="match status" value="1"/>
</dbReference>
<dbReference type="EMBL" id="BLSC01000084">
    <property type="protein sequence ID" value="GFP37408.1"/>
    <property type="molecule type" value="Genomic_DNA"/>
</dbReference>
<reference evidence="17 18" key="1">
    <citation type="journal article" date="2020" name="Front. Microbiol.">
        <title>Single-cell genomics of novel Actinobacteria with the Wood-Ljungdahl pathway discovered in a serpentinizing system.</title>
        <authorList>
            <person name="Merino N."/>
            <person name="Kawai M."/>
            <person name="Boyd E.S."/>
            <person name="Colman D.R."/>
            <person name="McGlynn S.E."/>
            <person name="Nealson K.H."/>
            <person name="Kurokawa K."/>
            <person name="Hongoh Y."/>
        </authorList>
    </citation>
    <scope>NUCLEOTIDE SEQUENCE [LARGE SCALE GENOMIC DNA]</scope>
    <source>
        <strain evidence="13 18">S03</strain>
        <strain evidence="14 19">S09_30</strain>
        <strain evidence="15 20">S34</strain>
        <strain evidence="16 17">S44</strain>
    </source>
</reference>
<feature type="repeat" description="Lumazine-binding" evidence="11">
    <location>
        <begin position="1"/>
        <end position="96"/>
    </location>
</feature>
<evidence type="ECO:0000256" key="9">
    <source>
        <dbReference type="ARBA" id="ARBA00022737"/>
    </source>
</evidence>
<keyword evidence="20" id="KW-1185">Reference proteome</keyword>
<evidence type="ECO:0000256" key="2">
    <source>
        <dbReference type="ARBA" id="ARBA00002803"/>
    </source>
</evidence>
<evidence type="ECO:0000313" key="20">
    <source>
        <dbReference type="Proteomes" id="UP000588083"/>
    </source>
</evidence>
<dbReference type="PANTHER" id="PTHR21098">
    <property type="entry name" value="RIBOFLAVIN SYNTHASE ALPHA CHAIN"/>
    <property type="match status" value="1"/>
</dbReference>
<dbReference type="GO" id="GO:0004746">
    <property type="term" value="F:riboflavin synthase activity"/>
    <property type="evidence" value="ECO:0007669"/>
    <property type="project" value="UniProtKB-UniRule"/>
</dbReference>
<evidence type="ECO:0000313" key="16">
    <source>
        <dbReference type="EMBL" id="GFP37408.1"/>
    </source>
</evidence>
<dbReference type="NCBIfam" id="NF009566">
    <property type="entry name" value="PRK13020.1"/>
    <property type="match status" value="1"/>
</dbReference>
<evidence type="ECO:0000256" key="5">
    <source>
        <dbReference type="ARBA" id="ARBA00012827"/>
    </source>
</evidence>
<evidence type="ECO:0000256" key="6">
    <source>
        <dbReference type="ARBA" id="ARBA00013950"/>
    </source>
</evidence>
<evidence type="ECO:0000313" key="19">
    <source>
        <dbReference type="Proteomes" id="UP000585609"/>
    </source>
</evidence>
<evidence type="ECO:0000313" key="17">
    <source>
        <dbReference type="Proteomes" id="UP000561271"/>
    </source>
</evidence>
<dbReference type="Pfam" id="PF00677">
    <property type="entry name" value="Lum_binding"/>
    <property type="match status" value="2"/>
</dbReference>
<dbReference type="InterPro" id="IPR001783">
    <property type="entry name" value="Lumazine-bd"/>
</dbReference>
<accession>A0A6V8NGD1</accession>
<evidence type="ECO:0000313" key="14">
    <source>
        <dbReference type="EMBL" id="GFP22859.1"/>
    </source>
</evidence>